<dbReference type="KEGG" id="ccos:Pan44_51560"/>
<dbReference type="InParanoid" id="A0A517SLV0"/>
<evidence type="ECO:0000313" key="7">
    <source>
        <dbReference type="EMBL" id="QDT57090.1"/>
    </source>
</evidence>
<keyword evidence="3 7" id="KW-0418">Kinase</keyword>
<reference evidence="7 8" key="1">
    <citation type="submission" date="2019-02" db="EMBL/GenBank/DDBJ databases">
        <title>Deep-cultivation of Planctomycetes and their phenomic and genomic characterization uncovers novel biology.</title>
        <authorList>
            <person name="Wiegand S."/>
            <person name="Jogler M."/>
            <person name="Boedeker C."/>
            <person name="Pinto D."/>
            <person name="Vollmers J."/>
            <person name="Rivas-Marin E."/>
            <person name="Kohn T."/>
            <person name="Peeters S.H."/>
            <person name="Heuer A."/>
            <person name="Rast P."/>
            <person name="Oberbeckmann S."/>
            <person name="Bunk B."/>
            <person name="Jeske O."/>
            <person name="Meyerdierks A."/>
            <person name="Storesund J.E."/>
            <person name="Kallscheuer N."/>
            <person name="Luecker S."/>
            <person name="Lage O.M."/>
            <person name="Pohl T."/>
            <person name="Merkel B.J."/>
            <person name="Hornburger P."/>
            <person name="Mueller R.-W."/>
            <person name="Bruemmer F."/>
            <person name="Labrenz M."/>
            <person name="Spormann A.M."/>
            <person name="Op den Camp H."/>
            <person name="Overmann J."/>
            <person name="Amann R."/>
            <person name="Jetten M.S.M."/>
            <person name="Mascher T."/>
            <person name="Medema M.H."/>
            <person name="Devos D.P."/>
            <person name="Kaster A.-K."/>
            <person name="Ovreas L."/>
            <person name="Rohde M."/>
            <person name="Galperin M.Y."/>
            <person name="Jogler C."/>
        </authorList>
    </citation>
    <scope>NUCLEOTIDE SEQUENCE [LARGE SCALE GENOMIC DNA]</scope>
    <source>
        <strain evidence="7 8">Pan44</strain>
    </source>
</reference>
<protein>
    <submittedName>
        <fullName evidence="7">Serine/threonine-protein kinase StkP</fullName>
        <ecNumber evidence="7">2.7.11.1</ecNumber>
    </submittedName>
</protein>
<dbReference type="SMART" id="SM00220">
    <property type="entry name" value="S_TKc"/>
    <property type="match status" value="1"/>
</dbReference>
<evidence type="ECO:0000256" key="3">
    <source>
        <dbReference type="ARBA" id="ARBA00022777"/>
    </source>
</evidence>
<keyword evidence="5" id="KW-1133">Transmembrane helix</keyword>
<dbReference type="EC" id="2.7.11.1" evidence="7"/>
<feature type="domain" description="Protein kinase" evidence="6">
    <location>
        <begin position="104"/>
        <end position="368"/>
    </location>
</feature>
<dbReference type="OrthoDB" id="6111975at2"/>
<evidence type="ECO:0000313" key="8">
    <source>
        <dbReference type="Proteomes" id="UP000315700"/>
    </source>
</evidence>
<dbReference type="Proteomes" id="UP000315700">
    <property type="component" value="Chromosome"/>
</dbReference>
<feature type="transmembrane region" description="Helical" evidence="5">
    <location>
        <begin position="564"/>
        <end position="584"/>
    </location>
</feature>
<dbReference type="Gene3D" id="1.10.510.10">
    <property type="entry name" value="Transferase(Phosphotransferase) domain 1"/>
    <property type="match status" value="1"/>
</dbReference>
<dbReference type="AlphaFoldDB" id="A0A517SLV0"/>
<keyword evidence="8" id="KW-1185">Reference proteome</keyword>
<name>A0A517SLV0_9PLAN</name>
<gene>
    <name evidence="7" type="primary">stkP_5</name>
    <name evidence="7" type="ORF">Pan44_51560</name>
</gene>
<dbReference type="GO" id="GO:0004674">
    <property type="term" value="F:protein serine/threonine kinase activity"/>
    <property type="evidence" value="ECO:0007669"/>
    <property type="project" value="UniProtKB-EC"/>
</dbReference>
<dbReference type="PANTHER" id="PTHR43289">
    <property type="entry name" value="MITOGEN-ACTIVATED PROTEIN KINASE KINASE KINASE 20-RELATED"/>
    <property type="match status" value="1"/>
</dbReference>
<sequence>MPDCGAEVERQVKRFNQLLRLGEQPVLEEFVDELPSYCRKHRDAYVRALLTAEMSHLTLMAEGAFPTRHDVIQLHRGMADEITSSVYQAIRDDAEDAPLMLGRYQVEKTVSRGAQGWVAKAFPLPFGRPVALKIYHDSVPVTSIAVEAEALSVLSHDLIVRHIEFGESLGYHYLALEYCEYPRLSQTYSESTPSAADIYRISEQTCLAVQHCHERGVFHADLKPDNILASREGHFKLIDFGLSHVLQGLLSGTSKRCDYSGTFEYMPPEKAARREAIDLKSADLFGIGGIMLWLLTQEAPFAGHRLPGDRDENARRRAIEGGLHSDVVDLARKRLPGLADLTLRLLAKDPAGRPATLSEVLGELHSLRERECPQPRGPAGPTLPATVSRVDAPASGAAETRFRRLQLQTFRFTLSIATEDWNQIYRPIDEERRPLRRVSHVTKALKQGTPLIALEMGAVVLRAPIDCTFAARDQMEEQSFVILGIADSSVPSEIKQMIEHPEICSRMDFKVTLDQWISELESTVEQQLTELSARHDTSLRKYAAKAARRRAKFYHLQWFQRSRGTLRVVSTAILTFVVFIWLGLQVDIVDDPEQRRDVWQELSVAVMATLMLAAGLIYIGLGQLFQLYDDSRTYWPPRDHPFHRKESVDRRPK</sequence>
<dbReference type="InterPro" id="IPR011009">
    <property type="entry name" value="Kinase-like_dom_sf"/>
</dbReference>
<dbReference type="GO" id="GO:0005524">
    <property type="term" value="F:ATP binding"/>
    <property type="evidence" value="ECO:0007669"/>
    <property type="project" value="UniProtKB-KW"/>
</dbReference>
<dbReference type="EMBL" id="CP036271">
    <property type="protein sequence ID" value="QDT57090.1"/>
    <property type="molecule type" value="Genomic_DNA"/>
</dbReference>
<evidence type="ECO:0000256" key="4">
    <source>
        <dbReference type="ARBA" id="ARBA00022840"/>
    </source>
</evidence>
<dbReference type="InterPro" id="IPR000719">
    <property type="entry name" value="Prot_kinase_dom"/>
</dbReference>
<keyword evidence="1 7" id="KW-0808">Transferase</keyword>
<evidence type="ECO:0000256" key="2">
    <source>
        <dbReference type="ARBA" id="ARBA00022741"/>
    </source>
</evidence>
<dbReference type="SUPFAM" id="SSF56112">
    <property type="entry name" value="Protein kinase-like (PK-like)"/>
    <property type="match status" value="1"/>
</dbReference>
<proteinExistence type="predicted"/>
<evidence type="ECO:0000256" key="1">
    <source>
        <dbReference type="ARBA" id="ARBA00022679"/>
    </source>
</evidence>
<evidence type="ECO:0000256" key="5">
    <source>
        <dbReference type="SAM" id="Phobius"/>
    </source>
</evidence>
<dbReference type="CDD" id="cd14014">
    <property type="entry name" value="STKc_PknB_like"/>
    <property type="match status" value="1"/>
</dbReference>
<feature type="transmembrane region" description="Helical" evidence="5">
    <location>
        <begin position="604"/>
        <end position="628"/>
    </location>
</feature>
<evidence type="ECO:0000259" key="6">
    <source>
        <dbReference type="PROSITE" id="PS50011"/>
    </source>
</evidence>
<accession>A0A517SLV0</accession>
<keyword evidence="4" id="KW-0067">ATP-binding</keyword>
<keyword evidence="5" id="KW-0472">Membrane</keyword>
<dbReference type="Pfam" id="PF00069">
    <property type="entry name" value="Pkinase"/>
    <property type="match status" value="1"/>
</dbReference>
<dbReference type="PROSITE" id="PS50011">
    <property type="entry name" value="PROTEIN_KINASE_DOM"/>
    <property type="match status" value="1"/>
</dbReference>
<organism evidence="7 8">
    <name type="scientific">Caulifigura coniformis</name>
    <dbReference type="NCBI Taxonomy" id="2527983"/>
    <lineage>
        <taxon>Bacteria</taxon>
        <taxon>Pseudomonadati</taxon>
        <taxon>Planctomycetota</taxon>
        <taxon>Planctomycetia</taxon>
        <taxon>Planctomycetales</taxon>
        <taxon>Planctomycetaceae</taxon>
        <taxon>Caulifigura</taxon>
    </lineage>
</organism>
<dbReference type="PANTHER" id="PTHR43289:SF6">
    <property type="entry name" value="SERINE_THREONINE-PROTEIN KINASE NEKL-3"/>
    <property type="match status" value="1"/>
</dbReference>
<keyword evidence="5" id="KW-0812">Transmembrane</keyword>
<keyword evidence="2" id="KW-0547">Nucleotide-binding</keyword>